<reference evidence="1" key="2">
    <citation type="journal article" date="2023" name="IMA Fungus">
        <title>Comparative genomic study of the Penicillium genus elucidates a diverse pangenome and 15 lateral gene transfer events.</title>
        <authorList>
            <person name="Petersen C."/>
            <person name="Sorensen T."/>
            <person name="Nielsen M.R."/>
            <person name="Sondergaard T.E."/>
            <person name="Sorensen J.L."/>
            <person name="Fitzpatrick D.A."/>
            <person name="Frisvad J.C."/>
            <person name="Nielsen K.L."/>
        </authorList>
    </citation>
    <scope>NUCLEOTIDE SEQUENCE</scope>
    <source>
        <strain evidence="1">IBT 23319</strain>
    </source>
</reference>
<keyword evidence="2" id="KW-1185">Reference proteome</keyword>
<dbReference type="AlphaFoldDB" id="A0A9W9NJ09"/>
<dbReference type="RefSeq" id="XP_056495793.1">
    <property type="nucleotide sequence ID" value="XM_056648662.1"/>
</dbReference>
<proteinExistence type="predicted"/>
<dbReference type="OrthoDB" id="2593732at2759"/>
<dbReference type="EMBL" id="JAPQKT010000009">
    <property type="protein sequence ID" value="KAJ5220870.1"/>
    <property type="molecule type" value="Genomic_DNA"/>
</dbReference>
<gene>
    <name evidence="1" type="ORF">N7469_009757</name>
</gene>
<evidence type="ECO:0000313" key="2">
    <source>
        <dbReference type="Proteomes" id="UP001147733"/>
    </source>
</evidence>
<evidence type="ECO:0000313" key="1">
    <source>
        <dbReference type="EMBL" id="KAJ5220870.1"/>
    </source>
</evidence>
<organism evidence="1 2">
    <name type="scientific">Penicillium citrinum</name>
    <dbReference type="NCBI Taxonomy" id="5077"/>
    <lineage>
        <taxon>Eukaryota</taxon>
        <taxon>Fungi</taxon>
        <taxon>Dikarya</taxon>
        <taxon>Ascomycota</taxon>
        <taxon>Pezizomycotina</taxon>
        <taxon>Eurotiomycetes</taxon>
        <taxon>Eurotiomycetidae</taxon>
        <taxon>Eurotiales</taxon>
        <taxon>Aspergillaceae</taxon>
        <taxon>Penicillium</taxon>
    </lineage>
</organism>
<protein>
    <submittedName>
        <fullName evidence="1">C6 transcription factor</fullName>
    </submittedName>
</protein>
<sequence>MVHVQELLYDDKLLISFRTLFAQVEIPYNRLQRLLEDWPDASQVCLQAVMCLVESLMGVDKQRIMAKQLQQIWCDQALEMAQLLRIHRQSYGLKHVPSQVADAVQTALRVLVYQLEHSYKVRQALTEFLRFGMALSKSSNQPPMPFMQSSHCHSVGP</sequence>
<comment type="caution">
    <text evidence="1">The sequence shown here is derived from an EMBL/GenBank/DDBJ whole genome shotgun (WGS) entry which is preliminary data.</text>
</comment>
<dbReference type="Proteomes" id="UP001147733">
    <property type="component" value="Unassembled WGS sequence"/>
</dbReference>
<reference evidence="1" key="1">
    <citation type="submission" date="2022-11" db="EMBL/GenBank/DDBJ databases">
        <authorList>
            <person name="Petersen C."/>
        </authorList>
    </citation>
    <scope>NUCLEOTIDE SEQUENCE</scope>
    <source>
        <strain evidence="1">IBT 23319</strain>
    </source>
</reference>
<name>A0A9W9NJ09_PENCI</name>
<dbReference type="GeneID" id="81387829"/>
<accession>A0A9W9NJ09</accession>